<proteinExistence type="predicted"/>
<keyword evidence="14" id="KW-1185">Reference proteome</keyword>
<dbReference type="GO" id="GO:0005886">
    <property type="term" value="C:plasma membrane"/>
    <property type="evidence" value="ECO:0007669"/>
    <property type="project" value="UniProtKB-SubCell"/>
</dbReference>
<dbReference type="AlphaFoldDB" id="A0A9E7G7G9"/>
<dbReference type="EC" id="2.7.11.1" evidence="2"/>
<evidence type="ECO:0000256" key="4">
    <source>
        <dbReference type="ARBA" id="ARBA00022679"/>
    </source>
</evidence>
<evidence type="ECO:0000256" key="10">
    <source>
        <dbReference type="ARBA" id="ARBA00047899"/>
    </source>
</evidence>
<dbReference type="Proteomes" id="UP001055439">
    <property type="component" value="Chromosome 6"/>
</dbReference>
<dbReference type="Pfam" id="PF07714">
    <property type="entry name" value="PK_Tyr_Ser-Thr"/>
    <property type="match status" value="1"/>
</dbReference>
<evidence type="ECO:0000256" key="11">
    <source>
        <dbReference type="ARBA" id="ARBA00048679"/>
    </source>
</evidence>
<evidence type="ECO:0000256" key="6">
    <source>
        <dbReference type="ARBA" id="ARBA00022741"/>
    </source>
</evidence>
<dbReference type="InterPro" id="IPR001245">
    <property type="entry name" value="Ser-Thr/Tyr_kinase_cat_dom"/>
</dbReference>
<dbReference type="EMBL" id="CP097508">
    <property type="protein sequence ID" value="URE09505.1"/>
    <property type="molecule type" value="Genomic_DNA"/>
</dbReference>
<comment type="subcellular location">
    <subcellularLocation>
        <location evidence="1">Cell membrane</location>
        <topology evidence="1">Single-pass membrane protein</topology>
    </subcellularLocation>
</comment>
<evidence type="ECO:0000256" key="7">
    <source>
        <dbReference type="ARBA" id="ARBA00022840"/>
    </source>
</evidence>
<dbReference type="InterPro" id="IPR000719">
    <property type="entry name" value="Prot_kinase_dom"/>
</dbReference>
<keyword evidence="9" id="KW-0472">Membrane</keyword>
<keyword evidence="7" id="KW-0067">ATP-binding</keyword>
<protein>
    <recommendedName>
        <fullName evidence="2">non-specific serine/threonine protein kinase</fullName>
        <ecNumber evidence="2">2.7.11.1</ecNumber>
    </recommendedName>
</protein>
<dbReference type="PROSITE" id="PS50011">
    <property type="entry name" value="PROTEIN_KINASE_DOM"/>
    <property type="match status" value="1"/>
</dbReference>
<organism evidence="13 14">
    <name type="scientific">Musa troglodytarum</name>
    <name type="common">fe'i banana</name>
    <dbReference type="NCBI Taxonomy" id="320322"/>
    <lineage>
        <taxon>Eukaryota</taxon>
        <taxon>Viridiplantae</taxon>
        <taxon>Streptophyta</taxon>
        <taxon>Embryophyta</taxon>
        <taxon>Tracheophyta</taxon>
        <taxon>Spermatophyta</taxon>
        <taxon>Magnoliopsida</taxon>
        <taxon>Liliopsida</taxon>
        <taxon>Zingiberales</taxon>
        <taxon>Musaceae</taxon>
        <taxon>Musa</taxon>
    </lineage>
</organism>
<keyword evidence="8" id="KW-1133">Transmembrane helix</keyword>
<reference evidence="13" key="1">
    <citation type="submission" date="2022-05" db="EMBL/GenBank/DDBJ databases">
        <title>The Musa troglodytarum L. genome provides insights into the mechanism of non-climacteric behaviour and enrichment of carotenoids.</title>
        <authorList>
            <person name="Wang J."/>
        </authorList>
    </citation>
    <scope>NUCLEOTIDE SEQUENCE</scope>
    <source>
        <tissue evidence="13">Leaf</tissue>
    </source>
</reference>
<comment type="catalytic activity">
    <reaction evidence="10">
        <text>L-threonyl-[protein] + ATP = O-phospho-L-threonyl-[protein] + ADP + H(+)</text>
        <dbReference type="Rhea" id="RHEA:46608"/>
        <dbReference type="Rhea" id="RHEA-COMP:11060"/>
        <dbReference type="Rhea" id="RHEA-COMP:11605"/>
        <dbReference type="ChEBI" id="CHEBI:15378"/>
        <dbReference type="ChEBI" id="CHEBI:30013"/>
        <dbReference type="ChEBI" id="CHEBI:30616"/>
        <dbReference type="ChEBI" id="CHEBI:61977"/>
        <dbReference type="ChEBI" id="CHEBI:456216"/>
        <dbReference type="EC" id="2.7.11.1"/>
    </reaction>
</comment>
<evidence type="ECO:0000256" key="9">
    <source>
        <dbReference type="ARBA" id="ARBA00023136"/>
    </source>
</evidence>
<dbReference type="Gene3D" id="3.30.200.20">
    <property type="entry name" value="Phosphorylase Kinase, domain 1"/>
    <property type="match status" value="1"/>
</dbReference>
<evidence type="ECO:0000313" key="13">
    <source>
        <dbReference type="EMBL" id="URE09505.1"/>
    </source>
</evidence>
<dbReference type="InterPro" id="IPR047117">
    <property type="entry name" value="PERK1-13-like"/>
</dbReference>
<keyword evidence="6" id="KW-0547">Nucleotide-binding</keyword>
<dbReference type="PANTHER" id="PTHR47982">
    <property type="entry name" value="PROLINE-RICH RECEPTOR-LIKE PROTEIN KINASE PERK4"/>
    <property type="match status" value="1"/>
</dbReference>
<evidence type="ECO:0000256" key="3">
    <source>
        <dbReference type="ARBA" id="ARBA00022527"/>
    </source>
</evidence>
<dbReference type="FunFam" id="3.30.200.20:FF:000162">
    <property type="entry name" value="Adenine nucleotide alpha hydrolase-like domain kinase"/>
    <property type="match status" value="1"/>
</dbReference>
<evidence type="ECO:0000256" key="2">
    <source>
        <dbReference type="ARBA" id="ARBA00012513"/>
    </source>
</evidence>
<evidence type="ECO:0000256" key="8">
    <source>
        <dbReference type="ARBA" id="ARBA00022989"/>
    </source>
</evidence>
<keyword evidence="5" id="KW-0812">Transmembrane</keyword>
<evidence type="ECO:0000256" key="5">
    <source>
        <dbReference type="ARBA" id="ARBA00022692"/>
    </source>
</evidence>
<keyword evidence="13" id="KW-0418">Kinase</keyword>
<accession>A0A9E7G7G9</accession>
<gene>
    <name evidence="13" type="ORF">MUK42_23403</name>
</gene>
<dbReference type="GO" id="GO:0004674">
    <property type="term" value="F:protein serine/threonine kinase activity"/>
    <property type="evidence" value="ECO:0007669"/>
    <property type="project" value="UniProtKB-KW"/>
</dbReference>
<feature type="domain" description="Protein kinase" evidence="12">
    <location>
        <begin position="35"/>
        <end position="120"/>
    </location>
</feature>
<keyword evidence="3" id="KW-0723">Serine/threonine-protein kinase</keyword>
<dbReference type="OrthoDB" id="778574at2759"/>
<dbReference type="InterPro" id="IPR011009">
    <property type="entry name" value="Kinase-like_dom_sf"/>
</dbReference>
<evidence type="ECO:0000313" key="14">
    <source>
        <dbReference type="Proteomes" id="UP001055439"/>
    </source>
</evidence>
<evidence type="ECO:0000256" key="1">
    <source>
        <dbReference type="ARBA" id="ARBA00004162"/>
    </source>
</evidence>
<sequence>MTTYCSQYLYERPSQDHLPQSGLTCEELAGATDWFYDANFLGECGFGSVFKGKLEHGREVTVKRLKRESRQGEREFQVEVDIIGRVHHWHLVSLVGWCITSSERLLDKTLEFHLHGIMLS</sequence>
<dbReference type="GO" id="GO:0005524">
    <property type="term" value="F:ATP binding"/>
    <property type="evidence" value="ECO:0007669"/>
    <property type="project" value="UniProtKB-KW"/>
</dbReference>
<dbReference type="PANTHER" id="PTHR47982:SF35">
    <property type="entry name" value="PROLINE-RICH RECEPTOR-LIKE PROTEIN KINASE PERK1-RELATED"/>
    <property type="match status" value="1"/>
</dbReference>
<keyword evidence="4" id="KW-0808">Transferase</keyword>
<dbReference type="SUPFAM" id="SSF56112">
    <property type="entry name" value="Protein kinase-like (PK-like)"/>
    <property type="match status" value="1"/>
</dbReference>
<comment type="catalytic activity">
    <reaction evidence="11">
        <text>L-seryl-[protein] + ATP = O-phospho-L-seryl-[protein] + ADP + H(+)</text>
        <dbReference type="Rhea" id="RHEA:17989"/>
        <dbReference type="Rhea" id="RHEA-COMP:9863"/>
        <dbReference type="Rhea" id="RHEA-COMP:11604"/>
        <dbReference type="ChEBI" id="CHEBI:15378"/>
        <dbReference type="ChEBI" id="CHEBI:29999"/>
        <dbReference type="ChEBI" id="CHEBI:30616"/>
        <dbReference type="ChEBI" id="CHEBI:83421"/>
        <dbReference type="ChEBI" id="CHEBI:456216"/>
        <dbReference type="EC" id="2.7.11.1"/>
    </reaction>
</comment>
<keyword evidence="13" id="KW-0675">Receptor</keyword>
<name>A0A9E7G7G9_9LILI</name>
<evidence type="ECO:0000259" key="12">
    <source>
        <dbReference type="PROSITE" id="PS50011"/>
    </source>
</evidence>